<evidence type="ECO:0000256" key="5">
    <source>
        <dbReference type="ARBA" id="ARBA00022777"/>
    </source>
</evidence>
<dbReference type="InterPro" id="IPR011009">
    <property type="entry name" value="Kinase-like_dom_sf"/>
</dbReference>
<evidence type="ECO:0000313" key="9">
    <source>
        <dbReference type="Proteomes" id="UP000268162"/>
    </source>
</evidence>
<evidence type="ECO:0000256" key="6">
    <source>
        <dbReference type="ARBA" id="ARBA00022840"/>
    </source>
</evidence>
<evidence type="ECO:0000256" key="2">
    <source>
        <dbReference type="ARBA" id="ARBA00022527"/>
    </source>
</evidence>
<protein>
    <submittedName>
        <fullName evidence="8">Kinase-like domain-containing protein</fullName>
    </submittedName>
</protein>
<dbReference type="Proteomes" id="UP000268162">
    <property type="component" value="Unassembled WGS sequence"/>
</dbReference>
<organism evidence="8 9">
    <name type="scientific">Dimargaris cristalligena</name>
    <dbReference type="NCBI Taxonomy" id="215637"/>
    <lineage>
        <taxon>Eukaryota</taxon>
        <taxon>Fungi</taxon>
        <taxon>Fungi incertae sedis</taxon>
        <taxon>Zoopagomycota</taxon>
        <taxon>Kickxellomycotina</taxon>
        <taxon>Dimargaritomycetes</taxon>
        <taxon>Dimargaritales</taxon>
        <taxon>Dimargaritaceae</taxon>
        <taxon>Dimargaris</taxon>
    </lineage>
</organism>
<feature type="domain" description="Protein kinase" evidence="7">
    <location>
        <begin position="1"/>
        <end position="236"/>
    </location>
</feature>
<dbReference type="PANTHER" id="PTHR24346">
    <property type="entry name" value="MAP/MICROTUBULE AFFINITY-REGULATING KINASE"/>
    <property type="match status" value="1"/>
</dbReference>
<dbReference type="InterPro" id="IPR008271">
    <property type="entry name" value="Ser/Thr_kinase_AS"/>
</dbReference>
<evidence type="ECO:0000256" key="3">
    <source>
        <dbReference type="ARBA" id="ARBA00022679"/>
    </source>
</evidence>
<dbReference type="SUPFAM" id="SSF56112">
    <property type="entry name" value="Protein kinase-like (PK-like)"/>
    <property type="match status" value="1"/>
</dbReference>
<sequence length="273" mass="31455">EFRKRRKDESEKEYVKKLTSEFCISSTMRHPNIVETVDLVQDQQQRWCQVMEYCPGGDLYTVIREGNMAGPEIDCCFRQMVQGVAYLHSMGVAHRDIKPENLLVDAYGHVKITDFGVADVFRMCWENTTHMSRGFCGSEPYIAPEQFSGKPYDARKVDVWSCGVVLYAMYCKGVPFRTATKHDPNYVRYLEAKASGKVYEPFRKLPPKASALIAQMLEPDVEKRISIQDIVDDSWVQSIELCNNGETPSKQHHQHFTEDYALNQLKHPSNRRS</sequence>
<proteinExistence type="inferred from homology"/>
<keyword evidence="3" id="KW-0808">Transferase</keyword>
<dbReference type="CDD" id="cd13994">
    <property type="entry name" value="STKc_HAL4_like"/>
    <property type="match status" value="1"/>
</dbReference>
<dbReference type="GO" id="GO:0004674">
    <property type="term" value="F:protein serine/threonine kinase activity"/>
    <property type="evidence" value="ECO:0007669"/>
    <property type="project" value="UniProtKB-KW"/>
</dbReference>
<keyword evidence="4" id="KW-0547">Nucleotide-binding</keyword>
<dbReference type="FunFam" id="1.10.510.10:FF:000571">
    <property type="entry name" value="Maternal embryonic leucine zipper kinase"/>
    <property type="match status" value="1"/>
</dbReference>
<dbReference type="GO" id="GO:0005524">
    <property type="term" value="F:ATP binding"/>
    <property type="evidence" value="ECO:0007669"/>
    <property type="project" value="UniProtKB-KW"/>
</dbReference>
<gene>
    <name evidence="8" type="ORF">BJ085DRAFT_24491</name>
</gene>
<dbReference type="PANTHER" id="PTHR24346:SF82">
    <property type="entry name" value="KP78A-RELATED"/>
    <property type="match status" value="1"/>
</dbReference>
<dbReference type="AlphaFoldDB" id="A0A4P9ZP90"/>
<reference evidence="9" key="1">
    <citation type="journal article" date="2018" name="Nat. Microbiol.">
        <title>Leveraging single-cell genomics to expand the fungal tree of life.</title>
        <authorList>
            <person name="Ahrendt S.R."/>
            <person name="Quandt C.A."/>
            <person name="Ciobanu D."/>
            <person name="Clum A."/>
            <person name="Salamov A."/>
            <person name="Andreopoulos B."/>
            <person name="Cheng J.F."/>
            <person name="Woyke T."/>
            <person name="Pelin A."/>
            <person name="Henrissat B."/>
            <person name="Reynolds N.K."/>
            <person name="Benny G.L."/>
            <person name="Smith M.E."/>
            <person name="James T.Y."/>
            <person name="Grigoriev I.V."/>
        </authorList>
    </citation>
    <scope>NUCLEOTIDE SEQUENCE [LARGE SCALE GENOMIC DNA]</scope>
    <source>
        <strain evidence="9">RSA 468</strain>
    </source>
</reference>
<feature type="non-terminal residue" evidence="8">
    <location>
        <position position="1"/>
    </location>
</feature>
<comment type="similarity">
    <text evidence="1">Belongs to the protein kinase superfamily. CAMK Ser/Thr protein kinase family. NIM1 subfamily.</text>
</comment>
<evidence type="ECO:0000313" key="8">
    <source>
        <dbReference type="EMBL" id="RKP35035.1"/>
    </source>
</evidence>
<dbReference type="GO" id="GO:0035556">
    <property type="term" value="P:intracellular signal transduction"/>
    <property type="evidence" value="ECO:0007669"/>
    <property type="project" value="TreeGrafter"/>
</dbReference>
<dbReference type="GO" id="GO:0005737">
    <property type="term" value="C:cytoplasm"/>
    <property type="evidence" value="ECO:0007669"/>
    <property type="project" value="TreeGrafter"/>
</dbReference>
<evidence type="ECO:0000259" key="7">
    <source>
        <dbReference type="PROSITE" id="PS50011"/>
    </source>
</evidence>
<keyword evidence="5 8" id="KW-0418">Kinase</keyword>
<dbReference type="PROSITE" id="PS00108">
    <property type="entry name" value="PROTEIN_KINASE_ST"/>
    <property type="match status" value="1"/>
</dbReference>
<keyword evidence="6" id="KW-0067">ATP-binding</keyword>
<dbReference type="Gene3D" id="1.10.510.10">
    <property type="entry name" value="Transferase(Phosphotransferase) domain 1"/>
    <property type="match status" value="1"/>
</dbReference>
<keyword evidence="9" id="KW-1185">Reference proteome</keyword>
<dbReference type="Pfam" id="PF00069">
    <property type="entry name" value="Pkinase"/>
    <property type="match status" value="1"/>
</dbReference>
<dbReference type="InterPro" id="IPR000719">
    <property type="entry name" value="Prot_kinase_dom"/>
</dbReference>
<dbReference type="EMBL" id="ML002980">
    <property type="protein sequence ID" value="RKP35035.1"/>
    <property type="molecule type" value="Genomic_DNA"/>
</dbReference>
<name>A0A4P9ZP90_9FUNG</name>
<evidence type="ECO:0000256" key="4">
    <source>
        <dbReference type="ARBA" id="ARBA00022741"/>
    </source>
</evidence>
<evidence type="ECO:0000256" key="1">
    <source>
        <dbReference type="ARBA" id="ARBA00010791"/>
    </source>
</evidence>
<dbReference type="PIRSF" id="PIRSF000654">
    <property type="entry name" value="Integrin-linked_kinase"/>
    <property type="match status" value="1"/>
</dbReference>
<keyword evidence="2" id="KW-0723">Serine/threonine-protein kinase</keyword>
<dbReference type="PROSITE" id="PS50011">
    <property type="entry name" value="PROTEIN_KINASE_DOM"/>
    <property type="match status" value="1"/>
</dbReference>
<dbReference type="STRING" id="215637.A0A4P9ZP90"/>
<accession>A0A4P9ZP90</accession>
<dbReference type="SMART" id="SM00220">
    <property type="entry name" value="S_TKc"/>
    <property type="match status" value="1"/>
</dbReference>